<dbReference type="Proteomes" id="UP001234989">
    <property type="component" value="Chromosome 3"/>
</dbReference>
<name>A0AAF0THF2_SOLVR</name>
<protein>
    <submittedName>
        <fullName evidence="1">Uncharacterized protein</fullName>
    </submittedName>
</protein>
<evidence type="ECO:0000313" key="2">
    <source>
        <dbReference type="Proteomes" id="UP001234989"/>
    </source>
</evidence>
<dbReference type="AlphaFoldDB" id="A0AAF0THF2"/>
<dbReference type="EMBL" id="CP133614">
    <property type="protein sequence ID" value="WMV19491.1"/>
    <property type="molecule type" value="Genomic_DNA"/>
</dbReference>
<keyword evidence="2" id="KW-1185">Reference proteome</keyword>
<dbReference type="PANTHER" id="PTHR47910">
    <property type="entry name" value="RIBULOSE BISPHOSPHATE CARBOXYLASE LARGE CHAIN, CATALYTIC DOMAIN-CONTAINING PROTEIN"/>
    <property type="match status" value="1"/>
</dbReference>
<dbReference type="SUPFAM" id="SSF50249">
    <property type="entry name" value="Nucleic acid-binding proteins"/>
    <property type="match status" value="1"/>
</dbReference>
<reference evidence="1" key="1">
    <citation type="submission" date="2023-08" db="EMBL/GenBank/DDBJ databases">
        <title>A de novo genome assembly of Solanum verrucosum Schlechtendal, a Mexican diploid species geographically isolated from the other diploid A-genome species in potato relatives.</title>
        <authorList>
            <person name="Hosaka K."/>
        </authorList>
    </citation>
    <scope>NUCLEOTIDE SEQUENCE</scope>
    <source>
        <tissue evidence="1">Young leaves</tissue>
    </source>
</reference>
<dbReference type="Gene3D" id="2.40.50.140">
    <property type="entry name" value="Nucleic acid-binding proteins"/>
    <property type="match status" value="1"/>
</dbReference>
<accession>A0AAF0THF2</accession>
<evidence type="ECO:0000313" key="1">
    <source>
        <dbReference type="EMBL" id="WMV19491.1"/>
    </source>
</evidence>
<feature type="non-terminal residue" evidence="1">
    <location>
        <position position="170"/>
    </location>
</feature>
<gene>
    <name evidence="1" type="ORF">MTR67_012876</name>
</gene>
<dbReference type="PANTHER" id="PTHR47910:SF2">
    <property type="entry name" value="RIBULOSE BISPHOSPHATE CARBOXYLASE LARGE CHAIN, CATALYTIC DOMAIN-CONTAINING PROTEIN"/>
    <property type="match status" value="1"/>
</dbReference>
<proteinExistence type="predicted"/>
<sequence length="170" mass="19841">MAENFTINIIYPYTKDWTCKIQVVDKCRSRDNKERTNKYQLLILQDEEKNQVQATIFGCDITHFEKEFIMFKTYLVFVACVKEPALEYENSLNKFTWTIDKNTIVEPIEEVKPPEDLLPPPTQLTLTSFDTFEYQPKECEFDILAIVINGSASTKTTTGSRIQEFIVMDK</sequence>
<dbReference type="InterPro" id="IPR012340">
    <property type="entry name" value="NA-bd_OB-fold"/>
</dbReference>
<organism evidence="1 2">
    <name type="scientific">Solanum verrucosum</name>
    <dbReference type="NCBI Taxonomy" id="315347"/>
    <lineage>
        <taxon>Eukaryota</taxon>
        <taxon>Viridiplantae</taxon>
        <taxon>Streptophyta</taxon>
        <taxon>Embryophyta</taxon>
        <taxon>Tracheophyta</taxon>
        <taxon>Spermatophyta</taxon>
        <taxon>Magnoliopsida</taxon>
        <taxon>eudicotyledons</taxon>
        <taxon>Gunneridae</taxon>
        <taxon>Pentapetalae</taxon>
        <taxon>asterids</taxon>
        <taxon>lamiids</taxon>
        <taxon>Solanales</taxon>
        <taxon>Solanaceae</taxon>
        <taxon>Solanoideae</taxon>
        <taxon>Solaneae</taxon>
        <taxon>Solanum</taxon>
    </lineage>
</organism>